<name>A0A562YGM7_9FLAO</name>
<dbReference type="EMBL" id="SMZJ02000002">
    <property type="protein sequence ID" value="TWO34027.1"/>
    <property type="molecule type" value="Genomic_DNA"/>
</dbReference>
<evidence type="ECO:0000313" key="9">
    <source>
        <dbReference type="EMBL" id="TWO34027.1"/>
    </source>
</evidence>
<organism evidence="9 10">
    <name type="scientific">Seonamhaeicola sediminis</name>
    <dbReference type="NCBI Taxonomy" id="2528206"/>
    <lineage>
        <taxon>Bacteria</taxon>
        <taxon>Pseudomonadati</taxon>
        <taxon>Bacteroidota</taxon>
        <taxon>Flavobacteriia</taxon>
        <taxon>Flavobacteriales</taxon>
        <taxon>Flavobacteriaceae</taxon>
    </lineage>
</organism>
<evidence type="ECO:0000256" key="5">
    <source>
        <dbReference type="ARBA" id="ARBA00023237"/>
    </source>
</evidence>
<dbReference type="InterPro" id="IPR011990">
    <property type="entry name" value="TPR-like_helical_dom_sf"/>
</dbReference>
<keyword evidence="5" id="KW-0998">Cell outer membrane</keyword>
<dbReference type="CDD" id="cd08977">
    <property type="entry name" value="SusD"/>
    <property type="match status" value="1"/>
</dbReference>
<keyword evidence="3 6" id="KW-0732">Signal</keyword>
<protein>
    <submittedName>
        <fullName evidence="9">RagB/SusD family nutrient uptake outer membrane protein</fullName>
    </submittedName>
</protein>
<evidence type="ECO:0000256" key="6">
    <source>
        <dbReference type="SAM" id="SignalP"/>
    </source>
</evidence>
<evidence type="ECO:0000259" key="8">
    <source>
        <dbReference type="Pfam" id="PF14322"/>
    </source>
</evidence>
<proteinExistence type="inferred from homology"/>
<dbReference type="Proteomes" id="UP000295814">
    <property type="component" value="Unassembled WGS sequence"/>
</dbReference>
<dbReference type="AlphaFoldDB" id="A0A562YGM7"/>
<dbReference type="GO" id="GO:0009279">
    <property type="term" value="C:cell outer membrane"/>
    <property type="evidence" value="ECO:0007669"/>
    <property type="project" value="UniProtKB-SubCell"/>
</dbReference>
<evidence type="ECO:0000256" key="3">
    <source>
        <dbReference type="ARBA" id="ARBA00022729"/>
    </source>
</evidence>
<evidence type="ECO:0000313" key="10">
    <source>
        <dbReference type="Proteomes" id="UP000295814"/>
    </source>
</evidence>
<feature type="domain" description="RagB/SusD" evidence="7">
    <location>
        <begin position="298"/>
        <end position="464"/>
    </location>
</feature>
<feature type="signal peptide" evidence="6">
    <location>
        <begin position="1"/>
        <end position="21"/>
    </location>
</feature>
<dbReference type="PROSITE" id="PS51257">
    <property type="entry name" value="PROKAR_LIPOPROTEIN"/>
    <property type="match status" value="1"/>
</dbReference>
<keyword evidence="10" id="KW-1185">Reference proteome</keyword>
<gene>
    <name evidence="9" type="ORF">E1J38_004420</name>
</gene>
<evidence type="ECO:0000256" key="2">
    <source>
        <dbReference type="ARBA" id="ARBA00006275"/>
    </source>
</evidence>
<reference evidence="9 10" key="1">
    <citation type="submission" date="2019-03" db="EMBL/GenBank/DDBJ databases">
        <authorList>
            <person name="Zhong Y.L."/>
        </authorList>
    </citation>
    <scope>NUCLEOTIDE SEQUENCE [LARGE SCALE GENOMIC DNA]</scope>
    <source>
        <strain evidence="9 10">W255</strain>
    </source>
</reference>
<dbReference type="OrthoDB" id="5694214at2"/>
<reference evidence="9 10" key="2">
    <citation type="submission" date="2019-07" db="EMBL/GenBank/DDBJ databases">
        <title>Seonamhaeicola sp. W255 draft genome.</title>
        <authorList>
            <person name="Zhang X.-Y."/>
            <person name="Zhang R."/>
            <person name="Zhong Y.-L."/>
            <person name="Du Z.-J."/>
        </authorList>
    </citation>
    <scope>NUCLEOTIDE SEQUENCE [LARGE SCALE GENOMIC DNA]</scope>
    <source>
        <strain evidence="9 10">W255</strain>
    </source>
</reference>
<comment type="subcellular location">
    <subcellularLocation>
        <location evidence="1">Cell outer membrane</location>
    </subcellularLocation>
</comment>
<dbReference type="SUPFAM" id="SSF48452">
    <property type="entry name" value="TPR-like"/>
    <property type="match status" value="1"/>
</dbReference>
<sequence length="494" mass="56251">MKNLKYIYFTLLFLIVFSCSDDFVDVASEDENSEEFFNSENDYQLALVAAYDYLQTTAKFYQYAEIASDNTLCGGESATDSPYIQEIDDMIHSPVGQSDGGLRTMWQWMYEAVNRCNYIMEFQDKTDFPNKTSVIAQTRFLRAYYNFILVKWWGDVPMLVDKRIQFGDQFTIDRTPKGEVYALIEEDLIFAAANLPYIQNETGRVTKGAAQGLLGRVYLYQDKFAEAADVLEDLINNGPHRLLTSDEYPNMFERDWENNIESVFEIQYSDVDGGSYDCFQCLEGNYTTFFNGPRDFIDSTGKFDAGYSFNIPTQEAVDAFEPGDLRFETTILDIEQYIADNPGSSYDANAGYEQTGYFNRKYIARKGDLDIADAALTNPDNYRAIRYADVLLMAAEALNRGGISDTRAQNYLNQVRNRAMLPSVSTTGTNLTNDIYKERRVELFGEGHRFFDLVRTGRAAQAIDGFVSGKHELFPIPIEEINLSGGRWAQNPGY</sequence>
<dbReference type="InterPro" id="IPR033985">
    <property type="entry name" value="SusD-like_N"/>
</dbReference>
<dbReference type="InterPro" id="IPR012944">
    <property type="entry name" value="SusD_RagB_dom"/>
</dbReference>
<dbReference type="RefSeq" id="WP_133355649.1">
    <property type="nucleotide sequence ID" value="NZ_SMZJ02000002.1"/>
</dbReference>
<comment type="similarity">
    <text evidence="2">Belongs to the SusD family.</text>
</comment>
<dbReference type="Pfam" id="PF07980">
    <property type="entry name" value="SusD_RagB"/>
    <property type="match status" value="1"/>
</dbReference>
<accession>A0A562YGM7</accession>
<evidence type="ECO:0000259" key="7">
    <source>
        <dbReference type="Pfam" id="PF07980"/>
    </source>
</evidence>
<feature type="domain" description="SusD-like N-terminal" evidence="8">
    <location>
        <begin position="22"/>
        <end position="219"/>
    </location>
</feature>
<dbReference type="Gene3D" id="1.25.40.390">
    <property type="match status" value="1"/>
</dbReference>
<evidence type="ECO:0000256" key="1">
    <source>
        <dbReference type="ARBA" id="ARBA00004442"/>
    </source>
</evidence>
<keyword evidence="4" id="KW-0472">Membrane</keyword>
<evidence type="ECO:0000256" key="4">
    <source>
        <dbReference type="ARBA" id="ARBA00023136"/>
    </source>
</evidence>
<dbReference type="Pfam" id="PF14322">
    <property type="entry name" value="SusD-like_3"/>
    <property type="match status" value="1"/>
</dbReference>
<comment type="caution">
    <text evidence="9">The sequence shown here is derived from an EMBL/GenBank/DDBJ whole genome shotgun (WGS) entry which is preliminary data.</text>
</comment>
<feature type="chain" id="PRO_5022948750" evidence="6">
    <location>
        <begin position="22"/>
        <end position="494"/>
    </location>
</feature>